<evidence type="ECO:0000313" key="2">
    <source>
        <dbReference type="EMBL" id="NIJ09078.1"/>
    </source>
</evidence>
<feature type="chain" id="PRO_5046835906" evidence="1">
    <location>
        <begin position="19"/>
        <end position="141"/>
    </location>
</feature>
<dbReference type="Proteomes" id="UP000727456">
    <property type="component" value="Unassembled WGS sequence"/>
</dbReference>
<sequence>MRHLLAAALALIAAPSLAENVHIPAGGMPAGMTGTPPFSAAVWAGNTLYVAGTTDGGAPTAKDGAKLVLDHIKATVEKAGLTMDDLVWVQVFATDLKDFNDFNAVYRTYFKGPMPARAFLGAGSLLGGAHFEVMGVAYKAK</sequence>
<keyword evidence="2" id="KW-0378">Hydrolase</keyword>
<comment type="caution">
    <text evidence="2">The sequence shown here is derived from an EMBL/GenBank/DDBJ whole genome shotgun (WGS) entry which is preliminary data.</text>
</comment>
<dbReference type="RefSeq" id="WP_208408719.1">
    <property type="nucleotide sequence ID" value="NZ_JAAOZC010000008.1"/>
</dbReference>
<dbReference type="InterPro" id="IPR035959">
    <property type="entry name" value="RutC-like_sf"/>
</dbReference>
<evidence type="ECO:0000313" key="3">
    <source>
        <dbReference type="Proteomes" id="UP000727456"/>
    </source>
</evidence>
<keyword evidence="3" id="KW-1185">Reference proteome</keyword>
<proteinExistence type="predicted"/>
<dbReference type="PANTHER" id="PTHR11803:SF39">
    <property type="entry name" value="2-IMINOBUTANOATE_2-IMINOPROPANOATE DEAMINASE"/>
    <property type="match status" value="1"/>
</dbReference>
<dbReference type="SUPFAM" id="SSF55298">
    <property type="entry name" value="YjgF-like"/>
    <property type="match status" value="1"/>
</dbReference>
<keyword evidence="1" id="KW-0732">Signal</keyword>
<reference evidence="2 3" key="1">
    <citation type="submission" date="2020-03" db="EMBL/GenBank/DDBJ databases">
        <title>Genomic Encyclopedia of Type Strains, Phase III (KMG-III): the genomes of soil and plant-associated and newly described type strains.</title>
        <authorList>
            <person name="Whitman W."/>
        </authorList>
    </citation>
    <scope>NUCLEOTIDE SEQUENCE [LARGE SCALE GENOMIC DNA]</scope>
    <source>
        <strain evidence="2 3">CECT 8804</strain>
    </source>
</reference>
<gene>
    <name evidence="2" type="ORF">FHS31_002710</name>
</gene>
<name>A0ABX0TVN1_9SPHN</name>
<dbReference type="Gene3D" id="3.30.1330.40">
    <property type="entry name" value="RutC-like"/>
    <property type="match status" value="1"/>
</dbReference>
<dbReference type="PANTHER" id="PTHR11803">
    <property type="entry name" value="2-IMINOBUTANOATE/2-IMINOPROPANOATE DEAMINASE RIDA"/>
    <property type="match status" value="1"/>
</dbReference>
<dbReference type="EC" id="3.5.99.10" evidence="2"/>
<dbReference type="GO" id="GO:0120241">
    <property type="term" value="F:2-iminobutanoate/2-iminopropanoate deaminase"/>
    <property type="evidence" value="ECO:0007669"/>
    <property type="project" value="UniProtKB-EC"/>
</dbReference>
<dbReference type="Pfam" id="PF01042">
    <property type="entry name" value="Ribonuc_L-PSP"/>
    <property type="match status" value="1"/>
</dbReference>
<accession>A0ABX0TVN1</accession>
<feature type="signal peptide" evidence="1">
    <location>
        <begin position="1"/>
        <end position="18"/>
    </location>
</feature>
<dbReference type="EMBL" id="JAAOZC010000008">
    <property type="protein sequence ID" value="NIJ09078.1"/>
    <property type="molecule type" value="Genomic_DNA"/>
</dbReference>
<protein>
    <submittedName>
        <fullName evidence="2">2-iminobutanoate/2-iminopropanoate deaminase</fullName>
        <ecNumber evidence="2">3.5.99.10</ecNumber>
    </submittedName>
</protein>
<organism evidence="2 3">
    <name type="scientific">Sphingomonas vulcanisoli</name>
    <dbReference type="NCBI Taxonomy" id="1658060"/>
    <lineage>
        <taxon>Bacteria</taxon>
        <taxon>Pseudomonadati</taxon>
        <taxon>Pseudomonadota</taxon>
        <taxon>Alphaproteobacteria</taxon>
        <taxon>Sphingomonadales</taxon>
        <taxon>Sphingomonadaceae</taxon>
        <taxon>Sphingomonas</taxon>
    </lineage>
</organism>
<evidence type="ECO:0000256" key="1">
    <source>
        <dbReference type="SAM" id="SignalP"/>
    </source>
</evidence>
<dbReference type="InterPro" id="IPR006175">
    <property type="entry name" value="YjgF/YER057c/UK114"/>
</dbReference>